<accession>A0A4R5U7H2</accession>
<organism evidence="1 2">
    <name type="scientific">Rhizobium deserti</name>
    <dbReference type="NCBI Taxonomy" id="2547961"/>
    <lineage>
        <taxon>Bacteria</taxon>
        <taxon>Pseudomonadati</taxon>
        <taxon>Pseudomonadota</taxon>
        <taxon>Alphaproteobacteria</taxon>
        <taxon>Hyphomicrobiales</taxon>
        <taxon>Rhizobiaceae</taxon>
        <taxon>Rhizobium/Agrobacterium group</taxon>
        <taxon>Rhizobium</taxon>
    </lineage>
</organism>
<dbReference type="Proteomes" id="UP000295238">
    <property type="component" value="Unassembled WGS sequence"/>
</dbReference>
<comment type="caution">
    <text evidence="1">The sequence shown here is derived from an EMBL/GenBank/DDBJ whole genome shotgun (WGS) entry which is preliminary data.</text>
</comment>
<dbReference type="InterPro" id="IPR036249">
    <property type="entry name" value="Thioredoxin-like_sf"/>
</dbReference>
<evidence type="ECO:0000313" key="1">
    <source>
        <dbReference type="EMBL" id="TDK30309.1"/>
    </source>
</evidence>
<gene>
    <name evidence="1" type="ORF">E2F50_20955</name>
</gene>
<dbReference type="InterPro" id="IPR012863">
    <property type="entry name" value="DUF1636"/>
</dbReference>
<dbReference type="Pfam" id="PF07845">
    <property type="entry name" value="DUF1636"/>
    <property type="match status" value="1"/>
</dbReference>
<proteinExistence type="predicted"/>
<sequence length="143" mass="15625">MRDAHRAMTDKQQDDPAAADGADVTIFVCTNCREAADSEARPGIALIEALRQAALDKRLTVKPVTCLANCEKSPSAAFNHRSGWSYVFGHLSLDNVDDIIAGAMMLVSDDRGFLPLRGRPACLRGKGMTARVPPFHHYEDMPQ</sequence>
<dbReference type="SUPFAM" id="SSF52833">
    <property type="entry name" value="Thioredoxin-like"/>
    <property type="match status" value="1"/>
</dbReference>
<name>A0A4R5U7H2_9HYPH</name>
<protein>
    <submittedName>
        <fullName evidence="1">DUF1636 domain-containing protein</fullName>
    </submittedName>
</protein>
<keyword evidence="2" id="KW-1185">Reference proteome</keyword>
<dbReference type="AlphaFoldDB" id="A0A4R5U7H2"/>
<reference evidence="1 2" key="1">
    <citation type="submission" date="2019-03" db="EMBL/GenBank/DDBJ databases">
        <title>Rhizobium sp. nov., an bacterium isolated from biocrust in Mu Us Desert.</title>
        <authorList>
            <person name="Lixiong L."/>
        </authorList>
    </citation>
    <scope>NUCLEOTIDE SEQUENCE [LARGE SCALE GENOMIC DNA]</scope>
    <source>
        <strain evidence="1 2">SPY-1</strain>
    </source>
</reference>
<dbReference type="EMBL" id="SMTL01000008">
    <property type="protein sequence ID" value="TDK30309.1"/>
    <property type="molecule type" value="Genomic_DNA"/>
</dbReference>
<evidence type="ECO:0000313" key="2">
    <source>
        <dbReference type="Proteomes" id="UP000295238"/>
    </source>
</evidence>
<dbReference type="Gene3D" id="3.40.30.10">
    <property type="entry name" value="Glutaredoxin"/>
    <property type="match status" value="1"/>
</dbReference>